<dbReference type="EMBL" id="JAYLLH010000015">
    <property type="protein sequence ID" value="MEC3861936.1"/>
    <property type="molecule type" value="Genomic_DNA"/>
</dbReference>
<dbReference type="Proteomes" id="UP001348149">
    <property type="component" value="Unassembled WGS sequence"/>
</dbReference>
<feature type="chain" id="PRO_5047338084" description="Transporter" evidence="1">
    <location>
        <begin position="20"/>
        <end position="218"/>
    </location>
</feature>
<name>A0ABU6HJ58_9RHOB</name>
<organism evidence="2 3">
    <name type="scientific">Mesobacterium hydrothermale</name>
    <dbReference type="NCBI Taxonomy" id="3111907"/>
    <lineage>
        <taxon>Bacteria</taxon>
        <taxon>Pseudomonadati</taxon>
        <taxon>Pseudomonadota</taxon>
        <taxon>Alphaproteobacteria</taxon>
        <taxon>Rhodobacterales</taxon>
        <taxon>Roseobacteraceae</taxon>
        <taxon>Mesobacterium</taxon>
    </lineage>
</organism>
<proteinExistence type="predicted"/>
<keyword evidence="1" id="KW-0732">Signal</keyword>
<reference evidence="2 3" key="1">
    <citation type="submission" date="2024-01" db="EMBL/GenBank/DDBJ databases">
        <title>Mesobacterium rodlantinim sp. nov., isolated from shallow sea hydrothermal systems off Kueishantao Island.</title>
        <authorList>
            <person name="Su Z."/>
            <person name="Tang K."/>
        </authorList>
    </citation>
    <scope>NUCLEOTIDE SEQUENCE [LARGE SCALE GENOMIC DNA]</scope>
    <source>
        <strain evidence="2 3">TK19101</strain>
    </source>
</reference>
<protein>
    <recommendedName>
        <fullName evidence="4">Transporter</fullName>
    </recommendedName>
</protein>
<comment type="caution">
    <text evidence="2">The sequence shown here is derived from an EMBL/GenBank/DDBJ whole genome shotgun (WGS) entry which is preliminary data.</text>
</comment>
<dbReference type="RefSeq" id="WP_326297664.1">
    <property type="nucleotide sequence ID" value="NZ_JAYLLH010000015.1"/>
</dbReference>
<evidence type="ECO:0000256" key="1">
    <source>
        <dbReference type="SAM" id="SignalP"/>
    </source>
</evidence>
<gene>
    <name evidence="2" type="ORF">VK792_11635</name>
</gene>
<sequence length="218" mass="23379">MFRLIGMLCLLAGSLQAGAWPRDRGTGFASLAGRLTWPGDLSSARPELGYQTAYAEYGLTDRLTGGLDLGRSVSGDLKLIGFLRYPLRERGNWRSAVELGVGQIDGEPVLRPGLSLGRGTRNAHGYGWLSVDTVAEYGLRSKAIDWKLDATHGFALPRDRKLIVQIQTGLPAGRSAFARLAPSLVFPLGKRFSAEAGLTIGLAGDSGIGMMIGLWSDF</sequence>
<accession>A0ABU6HJ58</accession>
<feature type="signal peptide" evidence="1">
    <location>
        <begin position="1"/>
        <end position="19"/>
    </location>
</feature>
<evidence type="ECO:0008006" key="4">
    <source>
        <dbReference type="Google" id="ProtNLM"/>
    </source>
</evidence>
<evidence type="ECO:0000313" key="2">
    <source>
        <dbReference type="EMBL" id="MEC3861936.1"/>
    </source>
</evidence>
<evidence type="ECO:0000313" key="3">
    <source>
        <dbReference type="Proteomes" id="UP001348149"/>
    </source>
</evidence>
<keyword evidence="3" id="KW-1185">Reference proteome</keyword>